<dbReference type="PANTHER" id="PTHR22604">
    <property type="entry name" value="OXIDOREDUCTASES"/>
    <property type="match status" value="1"/>
</dbReference>
<evidence type="ECO:0000313" key="6">
    <source>
        <dbReference type="Proteomes" id="UP000186607"/>
    </source>
</evidence>
<proteinExistence type="inferred from homology"/>
<dbReference type="InterPro" id="IPR050984">
    <property type="entry name" value="Gfo/Idh/MocA_domain"/>
</dbReference>
<name>A0A1U7P3E3_9DEIO</name>
<dbReference type="PANTHER" id="PTHR22604:SF105">
    <property type="entry name" value="TRANS-1,2-DIHYDROBENZENE-1,2-DIOL DEHYDROGENASE"/>
    <property type="match status" value="1"/>
</dbReference>
<keyword evidence="2" id="KW-0560">Oxidoreductase</keyword>
<evidence type="ECO:0000256" key="1">
    <source>
        <dbReference type="ARBA" id="ARBA00010928"/>
    </source>
</evidence>
<dbReference type="GO" id="GO:0016491">
    <property type="term" value="F:oxidoreductase activity"/>
    <property type="evidence" value="ECO:0007669"/>
    <property type="project" value="UniProtKB-KW"/>
</dbReference>
<keyword evidence="6" id="KW-1185">Reference proteome</keyword>
<sequence length="309" mass="32863">MRASGQTLTAVAARSGQRAAAYAAVEGFERTEPDYQSLLDAPDIDAVYIGLTTDAHVPWSIRALGAGKHVLCEKPLAMNAGEVGQLMAVQQRTGLQVMEAFIHPFHPQFDFVREVVASGRLGELRAANAVFLSRFEAADNFRWNREHGGGALFDLGCYCVSALLLLLEQPVVWADAQQEFLGEVDVTTTGLLGLPGGRAATLACSLQAATVQQLSMTGSAAHLVMPHPFSSIDSSATVTVGEHHEHFAPVNPYQRMVVHFAAAARGEVPLKLSLAHSLAQAQVLDALFRAGAGGQRTWLVAGSGTTHEG</sequence>
<comment type="similarity">
    <text evidence="1">Belongs to the Gfo/Idh/MocA family.</text>
</comment>
<evidence type="ECO:0000259" key="4">
    <source>
        <dbReference type="Pfam" id="PF22725"/>
    </source>
</evidence>
<dbReference type="InterPro" id="IPR036291">
    <property type="entry name" value="NAD(P)-bd_dom_sf"/>
</dbReference>
<evidence type="ECO:0000259" key="3">
    <source>
        <dbReference type="Pfam" id="PF01408"/>
    </source>
</evidence>
<dbReference type="InterPro" id="IPR055170">
    <property type="entry name" value="GFO_IDH_MocA-like_dom"/>
</dbReference>
<dbReference type="Gene3D" id="3.40.50.720">
    <property type="entry name" value="NAD(P)-binding Rossmann-like Domain"/>
    <property type="match status" value="1"/>
</dbReference>
<dbReference type="Pfam" id="PF01408">
    <property type="entry name" value="GFO_IDH_MocA"/>
    <property type="match status" value="1"/>
</dbReference>
<accession>A0A1U7P3E3</accession>
<reference evidence="5 6" key="1">
    <citation type="submission" date="2017-01" db="EMBL/GenBank/DDBJ databases">
        <title>Genome Analysis of Deinococcus marmoris KOPRI26562.</title>
        <authorList>
            <person name="Kim J.H."/>
            <person name="Oh H.-M."/>
        </authorList>
    </citation>
    <scope>NUCLEOTIDE SEQUENCE [LARGE SCALE GENOMIC DNA]</scope>
    <source>
        <strain evidence="5 6">KOPRI26562</strain>
    </source>
</reference>
<dbReference type="SUPFAM" id="SSF51735">
    <property type="entry name" value="NAD(P)-binding Rossmann-fold domains"/>
    <property type="match status" value="1"/>
</dbReference>
<dbReference type="EMBL" id="MSTI01000024">
    <property type="protein sequence ID" value="OLV19697.1"/>
    <property type="molecule type" value="Genomic_DNA"/>
</dbReference>
<dbReference type="Gene3D" id="3.30.360.10">
    <property type="entry name" value="Dihydrodipicolinate Reductase, domain 2"/>
    <property type="match status" value="1"/>
</dbReference>
<protein>
    <submittedName>
        <fullName evidence="5">Oxidoreductase, N-terminal:Oxidoreductase, C-terminal</fullName>
    </submittedName>
</protein>
<gene>
    <name evidence="5" type="ORF">BOO71_0002101</name>
</gene>
<evidence type="ECO:0000313" key="5">
    <source>
        <dbReference type="EMBL" id="OLV19697.1"/>
    </source>
</evidence>
<comment type="caution">
    <text evidence="5">The sequence shown here is derived from an EMBL/GenBank/DDBJ whole genome shotgun (WGS) entry which is preliminary data.</text>
</comment>
<dbReference type="Pfam" id="PF22725">
    <property type="entry name" value="GFO_IDH_MocA_C3"/>
    <property type="match status" value="1"/>
</dbReference>
<dbReference type="AlphaFoldDB" id="A0A1U7P3E3"/>
<dbReference type="STRING" id="249408.BOO71_0002101"/>
<evidence type="ECO:0000256" key="2">
    <source>
        <dbReference type="ARBA" id="ARBA00023002"/>
    </source>
</evidence>
<dbReference type="GO" id="GO:0000166">
    <property type="term" value="F:nucleotide binding"/>
    <property type="evidence" value="ECO:0007669"/>
    <property type="project" value="InterPro"/>
</dbReference>
<feature type="domain" description="GFO/IDH/MocA-like oxidoreductase" evidence="4">
    <location>
        <begin position="112"/>
        <end position="221"/>
    </location>
</feature>
<feature type="domain" description="Gfo/Idh/MocA-like oxidoreductase N-terminal" evidence="3">
    <location>
        <begin position="4"/>
        <end position="100"/>
    </location>
</feature>
<dbReference type="InterPro" id="IPR000683">
    <property type="entry name" value="Gfo/Idh/MocA-like_OxRdtase_N"/>
</dbReference>
<organism evidence="5 6">
    <name type="scientific">Deinococcus marmoris</name>
    <dbReference type="NCBI Taxonomy" id="249408"/>
    <lineage>
        <taxon>Bacteria</taxon>
        <taxon>Thermotogati</taxon>
        <taxon>Deinococcota</taxon>
        <taxon>Deinococci</taxon>
        <taxon>Deinococcales</taxon>
        <taxon>Deinococcaceae</taxon>
        <taxon>Deinococcus</taxon>
    </lineage>
</organism>
<dbReference type="Proteomes" id="UP000186607">
    <property type="component" value="Unassembled WGS sequence"/>
</dbReference>
<dbReference type="SUPFAM" id="SSF55347">
    <property type="entry name" value="Glyceraldehyde-3-phosphate dehydrogenase-like, C-terminal domain"/>
    <property type="match status" value="1"/>
</dbReference>